<feature type="transmembrane region" description="Helical" evidence="1">
    <location>
        <begin position="49"/>
        <end position="66"/>
    </location>
</feature>
<evidence type="ECO:0000256" key="1">
    <source>
        <dbReference type="SAM" id="Phobius"/>
    </source>
</evidence>
<keyword evidence="1" id="KW-0472">Membrane</keyword>
<sequence length="80" mass="9126">AATFSAALIFLLAASVYQRSMLLLTPLILLYSLADNFLSHDMQFHQARFTLQFAALIIFTGIFYLSRRSLLNFINLLQKP</sequence>
<dbReference type="AlphaFoldDB" id="A0AAJ2LNU1"/>
<keyword evidence="1" id="KW-0812">Transmembrane</keyword>
<keyword evidence="1" id="KW-1133">Transmembrane helix</keyword>
<dbReference type="EMBL" id="JAVLSF010001454">
    <property type="protein sequence ID" value="MDR9778995.1"/>
    <property type="molecule type" value="Genomic_DNA"/>
</dbReference>
<evidence type="ECO:0000313" key="3">
    <source>
        <dbReference type="Proteomes" id="UP001268610"/>
    </source>
</evidence>
<feature type="non-terminal residue" evidence="2">
    <location>
        <position position="1"/>
    </location>
</feature>
<proteinExistence type="predicted"/>
<evidence type="ECO:0000313" key="2">
    <source>
        <dbReference type="EMBL" id="MDR9778995.1"/>
    </source>
</evidence>
<gene>
    <name evidence="2" type="ORF">RJJ65_41330</name>
</gene>
<name>A0AAJ2LNU1_9HYPH</name>
<dbReference type="Proteomes" id="UP001268610">
    <property type="component" value="Unassembled WGS sequence"/>
</dbReference>
<accession>A0AAJ2LNU1</accession>
<organism evidence="2 3">
    <name type="scientific">Rhizobium hidalgonense</name>
    <dbReference type="NCBI Taxonomy" id="1538159"/>
    <lineage>
        <taxon>Bacteria</taxon>
        <taxon>Pseudomonadati</taxon>
        <taxon>Pseudomonadota</taxon>
        <taxon>Alphaproteobacteria</taxon>
        <taxon>Hyphomicrobiales</taxon>
        <taxon>Rhizobiaceae</taxon>
        <taxon>Rhizobium/Agrobacterium group</taxon>
        <taxon>Rhizobium</taxon>
    </lineage>
</organism>
<protein>
    <submittedName>
        <fullName evidence="2">Uncharacterized protein</fullName>
    </submittedName>
</protein>
<dbReference type="RefSeq" id="WP_310866927.1">
    <property type="nucleotide sequence ID" value="NZ_JAVLSF010001454.1"/>
</dbReference>
<comment type="caution">
    <text evidence="2">The sequence shown here is derived from an EMBL/GenBank/DDBJ whole genome shotgun (WGS) entry which is preliminary data.</text>
</comment>
<reference evidence="2" key="1">
    <citation type="submission" date="2023-04" db="EMBL/GenBank/DDBJ databases">
        <title>Genomic characterization of faba bean (Vicia faba) microsymbionts in Mexican soils.</title>
        <authorList>
            <person name="Rivera Orduna F.N."/>
            <person name="Guevara-Luna J."/>
            <person name="Yan J."/>
            <person name="Arroyo-Herrera I."/>
            <person name="Li Y."/>
            <person name="Vasquez-Murrieta M.S."/>
            <person name="Wang E.T."/>
        </authorList>
    </citation>
    <scope>NUCLEOTIDE SEQUENCE</scope>
    <source>
        <strain evidence="2">CH26</strain>
    </source>
</reference>